<reference evidence="1 2" key="1">
    <citation type="submission" date="2018-07" db="EMBL/GenBank/DDBJ databases">
        <title>Genomic Encyclopedia of Type Strains, Phase IV (KMG-IV): sequencing the most valuable type-strain genomes for metagenomic binning, comparative biology and taxonomic classification.</title>
        <authorList>
            <person name="Goeker M."/>
        </authorList>
    </citation>
    <scope>NUCLEOTIDE SEQUENCE [LARGE SCALE GENOMIC DNA]</scope>
    <source>
        <strain evidence="1 2">DSM 14324</strain>
    </source>
</reference>
<dbReference type="AlphaFoldDB" id="A0A3D9DWM1"/>
<name>A0A3D9DWM1_9GAMM</name>
<protein>
    <submittedName>
        <fullName evidence="1">Uncharacterized protein</fullName>
    </submittedName>
</protein>
<dbReference type="EMBL" id="QRDJ01000007">
    <property type="protein sequence ID" value="REC95178.1"/>
    <property type="molecule type" value="Genomic_DNA"/>
</dbReference>
<proteinExistence type="predicted"/>
<sequence length="36" mass="3825">MLLSGGNALSLDLMPPGRSCESISTLNVASCIVRYR</sequence>
<keyword evidence="2" id="KW-1185">Reference proteome</keyword>
<evidence type="ECO:0000313" key="1">
    <source>
        <dbReference type="EMBL" id="REC95178.1"/>
    </source>
</evidence>
<accession>A0A3D9DWM1</accession>
<gene>
    <name evidence="1" type="ORF">C8D72_2013</name>
</gene>
<comment type="caution">
    <text evidence="1">The sequence shown here is derived from an EMBL/GenBank/DDBJ whole genome shotgun (WGS) entry which is preliminary data.</text>
</comment>
<organism evidence="1 2">
    <name type="scientific">Kushneria indalinina DSM 14324</name>
    <dbReference type="NCBI Taxonomy" id="1122140"/>
    <lineage>
        <taxon>Bacteria</taxon>
        <taxon>Pseudomonadati</taxon>
        <taxon>Pseudomonadota</taxon>
        <taxon>Gammaproteobacteria</taxon>
        <taxon>Oceanospirillales</taxon>
        <taxon>Halomonadaceae</taxon>
        <taxon>Kushneria</taxon>
    </lineage>
</organism>
<evidence type="ECO:0000313" key="2">
    <source>
        <dbReference type="Proteomes" id="UP000256334"/>
    </source>
</evidence>
<dbReference type="Proteomes" id="UP000256334">
    <property type="component" value="Unassembled WGS sequence"/>
</dbReference>